<feature type="transmembrane region" description="Helical" evidence="1">
    <location>
        <begin position="36"/>
        <end position="55"/>
    </location>
</feature>
<keyword evidence="1" id="KW-1133">Transmembrane helix</keyword>
<feature type="transmembrane region" description="Helical" evidence="1">
    <location>
        <begin position="120"/>
        <end position="141"/>
    </location>
</feature>
<dbReference type="EMBL" id="JBHTKZ010000005">
    <property type="protein sequence ID" value="MFD1180643.1"/>
    <property type="molecule type" value="Genomic_DNA"/>
</dbReference>
<evidence type="ECO:0000313" key="2">
    <source>
        <dbReference type="EMBL" id="MFD1180643.1"/>
    </source>
</evidence>
<comment type="caution">
    <text evidence="2">The sequence shown here is derived from an EMBL/GenBank/DDBJ whole genome shotgun (WGS) entry which is preliminary data.</text>
</comment>
<evidence type="ECO:0000256" key="1">
    <source>
        <dbReference type="SAM" id="Phobius"/>
    </source>
</evidence>
<accession>A0ABW3S767</accession>
<keyword evidence="1" id="KW-0812">Transmembrane</keyword>
<proteinExistence type="predicted"/>
<keyword evidence="1" id="KW-0472">Membrane</keyword>
<evidence type="ECO:0000313" key="3">
    <source>
        <dbReference type="Proteomes" id="UP001597211"/>
    </source>
</evidence>
<dbReference type="Proteomes" id="UP001597211">
    <property type="component" value="Unassembled WGS sequence"/>
</dbReference>
<protein>
    <recommendedName>
        <fullName evidence="4">YmcC</fullName>
    </recommendedName>
</protein>
<feature type="transmembrane region" description="Helical" evidence="1">
    <location>
        <begin position="61"/>
        <end position="80"/>
    </location>
</feature>
<feature type="transmembrane region" description="Helical" evidence="1">
    <location>
        <begin position="153"/>
        <end position="174"/>
    </location>
</feature>
<dbReference type="RefSeq" id="WP_240267516.1">
    <property type="nucleotide sequence ID" value="NZ_JAKSXN010000002.1"/>
</dbReference>
<feature type="transmembrane region" description="Helical" evidence="1">
    <location>
        <begin position="6"/>
        <end position="29"/>
    </location>
</feature>
<sequence>MNFVAWLIVACEIAFWIVIIAGLSVRYGLKRPKLGLALLALTPVIDLLLFVITGVDLYNGAAATTAHGIAAVYIGVSIAFGKSMIDWADRWYRYLIAGEKEARPPRRYGLEFAKQELRGFLRHALSFLIGGALLLGMITFIDDPGRTEALGGILRVWGLVLGIDGLVMISAFVWPKQPKQKPDRA</sequence>
<organism evidence="2 3">
    <name type="scientific">Paenibacillus timonensis</name>
    <dbReference type="NCBI Taxonomy" id="225915"/>
    <lineage>
        <taxon>Bacteria</taxon>
        <taxon>Bacillati</taxon>
        <taxon>Bacillota</taxon>
        <taxon>Bacilli</taxon>
        <taxon>Bacillales</taxon>
        <taxon>Paenibacillaceae</taxon>
        <taxon>Paenibacillus</taxon>
    </lineage>
</organism>
<gene>
    <name evidence="2" type="ORF">ACFQ2Z_04680</name>
</gene>
<name>A0ABW3S767_9BACL</name>
<keyword evidence="3" id="KW-1185">Reference proteome</keyword>
<evidence type="ECO:0008006" key="4">
    <source>
        <dbReference type="Google" id="ProtNLM"/>
    </source>
</evidence>
<reference evidence="3" key="1">
    <citation type="journal article" date="2019" name="Int. J. Syst. Evol. Microbiol.">
        <title>The Global Catalogue of Microorganisms (GCM) 10K type strain sequencing project: providing services to taxonomists for standard genome sequencing and annotation.</title>
        <authorList>
            <consortium name="The Broad Institute Genomics Platform"/>
            <consortium name="The Broad Institute Genome Sequencing Center for Infectious Disease"/>
            <person name="Wu L."/>
            <person name="Ma J."/>
        </authorList>
    </citation>
    <scope>NUCLEOTIDE SEQUENCE [LARGE SCALE GENOMIC DNA]</scope>
    <source>
        <strain evidence="3">CCUG 48216</strain>
    </source>
</reference>